<dbReference type="GO" id="GO:0016887">
    <property type="term" value="F:ATP hydrolysis activity"/>
    <property type="evidence" value="ECO:0007669"/>
    <property type="project" value="InterPro"/>
</dbReference>
<dbReference type="PANTHER" id="PTHR43875">
    <property type="entry name" value="MALTODEXTRIN IMPORT ATP-BINDING PROTEIN MSMX"/>
    <property type="match status" value="1"/>
</dbReference>
<evidence type="ECO:0000259" key="4">
    <source>
        <dbReference type="PROSITE" id="PS50893"/>
    </source>
</evidence>
<dbReference type="EC" id="3.6.3.19" evidence="5"/>
<dbReference type="GO" id="GO:0005524">
    <property type="term" value="F:ATP binding"/>
    <property type="evidence" value="ECO:0007669"/>
    <property type="project" value="UniProtKB-KW"/>
</dbReference>
<dbReference type="Pfam" id="PF00005">
    <property type="entry name" value="ABC_tran"/>
    <property type="match status" value="1"/>
</dbReference>
<proteinExistence type="predicted"/>
<comment type="caution">
    <text evidence="5">The sequence shown here is derived from an EMBL/GenBank/DDBJ whole genome shotgun (WGS) entry which is preliminary data.</text>
</comment>
<keyword evidence="2" id="KW-0547">Nucleotide-binding</keyword>
<evidence type="ECO:0000256" key="1">
    <source>
        <dbReference type="ARBA" id="ARBA00022448"/>
    </source>
</evidence>
<reference evidence="5 6" key="1">
    <citation type="submission" date="2016-04" db="EMBL/GenBank/DDBJ databases">
        <title>ATOL: Assembling a taxonomically balanced genome-scale reconstruction of the evolutionary history of the Enterobacteriaceae.</title>
        <authorList>
            <person name="Plunkett G.III."/>
            <person name="Neeno-Eckwall E.C."/>
            <person name="Glasner J.D."/>
            <person name="Perna N.T."/>
        </authorList>
    </citation>
    <scope>NUCLEOTIDE SEQUENCE [LARGE SCALE GENOMIC DNA]</scope>
    <source>
        <strain evidence="5 6">ATCC 51603</strain>
    </source>
</reference>
<dbReference type="InterPro" id="IPR017871">
    <property type="entry name" value="ABC_transporter-like_CS"/>
</dbReference>
<dbReference type="Gene3D" id="3.40.50.300">
    <property type="entry name" value="P-loop containing nucleotide triphosphate hydrolases"/>
    <property type="match status" value="1"/>
</dbReference>
<dbReference type="SUPFAM" id="SSF50331">
    <property type="entry name" value="MOP-like"/>
    <property type="match status" value="1"/>
</dbReference>
<evidence type="ECO:0000256" key="2">
    <source>
        <dbReference type="ARBA" id="ARBA00022741"/>
    </source>
</evidence>
<protein>
    <submittedName>
        <fullName evidence="5">ATP-binding component of an ABC superfamily maltose/maltodextrin transporter</fullName>
        <ecNumber evidence="5">3.6.1.15</ecNumber>
        <ecNumber evidence="5">3.6.1.3</ecNumber>
        <ecNumber evidence="5">3.6.3.-</ecNumber>
        <ecNumber evidence="5">3.6.3.19</ecNumber>
    </submittedName>
</protein>
<dbReference type="PATRIC" id="fig|1354264.4.peg.2049"/>
<dbReference type="InterPro" id="IPR013611">
    <property type="entry name" value="Transp-assoc_OB_typ2"/>
</dbReference>
<dbReference type="InterPro" id="IPR047641">
    <property type="entry name" value="ABC_transpr_MalK/UgpC-like"/>
</dbReference>
<dbReference type="RefSeq" id="WP_064544810.1">
    <property type="nucleotide sequence ID" value="NZ_LXEU01000042.1"/>
</dbReference>
<dbReference type="InterPro" id="IPR027417">
    <property type="entry name" value="P-loop_NTPase"/>
</dbReference>
<evidence type="ECO:0000313" key="6">
    <source>
        <dbReference type="Proteomes" id="UP000078386"/>
    </source>
</evidence>
<feature type="domain" description="ABC transporter" evidence="4">
    <location>
        <begin position="4"/>
        <end position="234"/>
    </location>
</feature>
<evidence type="ECO:0000313" key="5">
    <source>
        <dbReference type="EMBL" id="OAT53846.1"/>
    </source>
</evidence>
<dbReference type="GO" id="GO:0140359">
    <property type="term" value="F:ABC-type transporter activity"/>
    <property type="evidence" value="ECO:0007669"/>
    <property type="project" value="InterPro"/>
</dbReference>
<dbReference type="PANTHER" id="PTHR43875:SF10">
    <property type="entry name" value="BLL2173 PROTEIN"/>
    <property type="match status" value="1"/>
</dbReference>
<dbReference type="EC" id="3.6.3.-" evidence="5"/>
<keyword evidence="3 5" id="KW-0067">ATP-binding</keyword>
<accession>A0A1B7K131</accession>
<dbReference type="EC" id="3.6.1.15" evidence="5"/>
<dbReference type="AlphaFoldDB" id="A0A1B7K131"/>
<keyword evidence="1" id="KW-0813">Transport</keyword>
<dbReference type="PROSITE" id="PS00211">
    <property type="entry name" value="ABC_TRANSPORTER_1"/>
    <property type="match status" value="1"/>
</dbReference>
<gene>
    <name evidence="5" type="ORF">M989_01971</name>
</gene>
<dbReference type="CDD" id="cd03301">
    <property type="entry name" value="ABC_MalK_N"/>
    <property type="match status" value="1"/>
</dbReference>
<name>A0A1B7K131_9ENTR</name>
<dbReference type="NCBIfam" id="NF008653">
    <property type="entry name" value="PRK11650.1"/>
    <property type="match status" value="1"/>
</dbReference>
<dbReference type="InterPro" id="IPR008995">
    <property type="entry name" value="Mo/tungstate-bd_C_term_dom"/>
</dbReference>
<keyword evidence="6" id="KW-1185">Reference proteome</keyword>
<dbReference type="GO" id="GO:0008643">
    <property type="term" value="P:carbohydrate transport"/>
    <property type="evidence" value="ECO:0007669"/>
    <property type="project" value="InterPro"/>
</dbReference>
<dbReference type="Pfam" id="PF08402">
    <property type="entry name" value="TOBE_2"/>
    <property type="match status" value="1"/>
</dbReference>
<sequence>MGSVVLNSVRKSYGDAHVIKDVSLTIPDGEFCVLVGPSGCGKSTLLRMIAGLEEISGGEVHINERNVTEVEPKLRDIAMVFQSYALYPQMTVRENMGFALKMARLPKAEIKQKVDDAAALLGLEPLLERLPKDLSGGQRQRVAMGRAIVRKPQVFLFDEPLSNLDAKLRTQVRGEIRELHRRLKTTSVYVTHDQIEAMTMGQMIVVLRDGRIEQAGTPLELYDQPANLFVAGFIGSPEINQLPGEVVINGATTSLRLKDGSLLALPAGLQVKNGQQVVYAIRPEQVNVVNEARDDALAAKVTAVENTGSDMQLFCDTGGGAFTSVFKQRLAVKEGDNIWLQPKLSGVHLFDAQSGQRIACLEGE</sequence>
<dbReference type="SUPFAM" id="SSF52540">
    <property type="entry name" value="P-loop containing nucleoside triphosphate hydrolases"/>
    <property type="match status" value="1"/>
</dbReference>
<dbReference type="EC" id="3.6.1.3" evidence="5"/>
<dbReference type="InterPro" id="IPR003439">
    <property type="entry name" value="ABC_transporter-like_ATP-bd"/>
</dbReference>
<dbReference type="Gene3D" id="2.40.50.100">
    <property type="match status" value="1"/>
</dbReference>
<dbReference type="Gene3D" id="2.40.50.140">
    <property type="entry name" value="Nucleic acid-binding proteins"/>
    <property type="match status" value="1"/>
</dbReference>
<dbReference type="InterPro" id="IPR012340">
    <property type="entry name" value="NA-bd_OB-fold"/>
</dbReference>
<organism evidence="5 6">
    <name type="scientific">Kluyvera georgiana ATCC 51603</name>
    <dbReference type="NCBI Taxonomy" id="1354264"/>
    <lineage>
        <taxon>Bacteria</taxon>
        <taxon>Pseudomonadati</taxon>
        <taxon>Pseudomonadota</taxon>
        <taxon>Gammaproteobacteria</taxon>
        <taxon>Enterobacterales</taxon>
        <taxon>Enterobacteriaceae</taxon>
        <taxon>Kluyvera</taxon>
    </lineage>
</organism>
<evidence type="ECO:0000256" key="3">
    <source>
        <dbReference type="ARBA" id="ARBA00022840"/>
    </source>
</evidence>
<dbReference type="SMART" id="SM00382">
    <property type="entry name" value="AAA"/>
    <property type="match status" value="1"/>
</dbReference>
<dbReference type="PROSITE" id="PS50893">
    <property type="entry name" value="ABC_TRANSPORTER_2"/>
    <property type="match status" value="1"/>
</dbReference>
<keyword evidence="5" id="KW-0378">Hydrolase</keyword>
<dbReference type="Proteomes" id="UP000078386">
    <property type="component" value="Unassembled WGS sequence"/>
</dbReference>
<dbReference type="EMBL" id="LXEU01000042">
    <property type="protein sequence ID" value="OAT53846.1"/>
    <property type="molecule type" value="Genomic_DNA"/>
</dbReference>
<dbReference type="GO" id="GO:0055052">
    <property type="term" value="C:ATP-binding cassette (ABC) transporter complex, substrate-binding subunit-containing"/>
    <property type="evidence" value="ECO:0007669"/>
    <property type="project" value="TreeGrafter"/>
</dbReference>
<dbReference type="FunFam" id="3.40.50.300:FF:000042">
    <property type="entry name" value="Maltose/maltodextrin ABC transporter, ATP-binding protein"/>
    <property type="match status" value="1"/>
</dbReference>
<dbReference type="InterPro" id="IPR003593">
    <property type="entry name" value="AAA+_ATPase"/>
</dbReference>
<dbReference type="InterPro" id="IPR015855">
    <property type="entry name" value="ABC_transpr_MalK-like"/>
</dbReference>